<evidence type="ECO:0000256" key="1">
    <source>
        <dbReference type="ARBA" id="ARBA00022801"/>
    </source>
</evidence>
<protein>
    <recommendedName>
        <fullName evidence="2">Peptidase A2 domain-containing protein</fullName>
    </recommendedName>
</protein>
<feature type="domain" description="Peptidase A2" evidence="2">
    <location>
        <begin position="29"/>
        <end position="123"/>
    </location>
</feature>
<organism evidence="3">
    <name type="scientific">marine sediment metagenome</name>
    <dbReference type="NCBI Taxonomy" id="412755"/>
    <lineage>
        <taxon>unclassified sequences</taxon>
        <taxon>metagenomes</taxon>
        <taxon>ecological metagenomes</taxon>
    </lineage>
</organism>
<proteinExistence type="predicted"/>
<comment type="caution">
    <text evidence="3">The sequence shown here is derived from an EMBL/GenBank/DDBJ whole genome shotgun (WGS) entry which is preliminary data.</text>
</comment>
<dbReference type="GO" id="GO:0006508">
    <property type="term" value="P:proteolysis"/>
    <property type="evidence" value="ECO:0007669"/>
    <property type="project" value="InterPro"/>
</dbReference>
<name>A0A0F9HVE4_9ZZZZ</name>
<dbReference type="PROSITE" id="PS50175">
    <property type="entry name" value="ASP_PROT_RETROV"/>
    <property type="match status" value="1"/>
</dbReference>
<dbReference type="InterPro" id="IPR001995">
    <property type="entry name" value="Peptidase_A2_cat"/>
</dbReference>
<dbReference type="InterPro" id="IPR021109">
    <property type="entry name" value="Peptidase_aspartic_dom_sf"/>
</dbReference>
<reference evidence="3" key="1">
    <citation type="journal article" date="2015" name="Nature">
        <title>Complex archaea that bridge the gap between prokaryotes and eukaryotes.</title>
        <authorList>
            <person name="Spang A."/>
            <person name="Saw J.H."/>
            <person name="Jorgensen S.L."/>
            <person name="Zaremba-Niedzwiedzka K."/>
            <person name="Martijn J."/>
            <person name="Lind A.E."/>
            <person name="van Eijk R."/>
            <person name="Schleper C."/>
            <person name="Guy L."/>
            <person name="Ettema T.J."/>
        </authorList>
    </citation>
    <scope>NUCLEOTIDE SEQUENCE</scope>
</reference>
<evidence type="ECO:0000313" key="3">
    <source>
        <dbReference type="EMBL" id="KKL79092.1"/>
    </source>
</evidence>
<evidence type="ECO:0000259" key="2">
    <source>
        <dbReference type="PROSITE" id="PS50175"/>
    </source>
</evidence>
<dbReference type="EMBL" id="LAZR01023268">
    <property type="protein sequence ID" value="KKL79092.1"/>
    <property type="molecule type" value="Genomic_DNA"/>
</dbReference>
<dbReference type="GO" id="GO:0004190">
    <property type="term" value="F:aspartic-type endopeptidase activity"/>
    <property type="evidence" value="ECO:0007669"/>
    <property type="project" value="InterPro"/>
</dbReference>
<keyword evidence="1" id="KW-0378">Hydrolase</keyword>
<gene>
    <name evidence="3" type="ORF">LCGC14_2018290</name>
</gene>
<dbReference type="SUPFAM" id="SSF50630">
    <property type="entry name" value="Acid proteases"/>
    <property type="match status" value="1"/>
</dbReference>
<sequence>MIFDAIKTSDGAFILGMLYSDEFSLINPVYFLLDTGSAISALSVKDLGGIINYSGLEKKREAAFGVGGALECYLIHNIRLFLLSAEQRWIDLKNFTSMCLLPSSTDEITHSRIFLPSIIGRDILGVDLDLTYSREGVFLKS</sequence>
<dbReference type="AlphaFoldDB" id="A0A0F9HVE4"/>
<accession>A0A0F9HVE4</accession>